<dbReference type="PANTHER" id="PTHR37534">
    <property type="entry name" value="TRANSCRIPTIONAL ACTIVATOR PROTEIN UGA3"/>
    <property type="match status" value="1"/>
</dbReference>
<dbReference type="GO" id="GO:0005634">
    <property type="term" value="C:nucleus"/>
    <property type="evidence" value="ECO:0007669"/>
    <property type="project" value="UniProtKB-SubCell"/>
</dbReference>
<dbReference type="InterPro" id="IPR021858">
    <property type="entry name" value="Fun_TF"/>
</dbReference>
<evidence type="ECO:0000256" key="3">
    <source>
        <dbReference type="SAM" id="MobiDB-lite"/>
    </source>
</evidence>
<protein>
    <recommendedName>
        <fullName evidence="4">Zn(2)-C6 fungal-type domain-containing protein</fullName>
    </recommendedName>
</protein>
<dbReference type="AlphaFoldDB" id="A0A9N9XVN5"/>
<dbReference type="PANTHER" id="PTHR37534:SF7">
    <property type="entry name" value="TRANSCRIPTIONAL ACTIVATOR PROTEIN UGA3"/>
    <property type="match status" value="1"/>
</dbReference>
<comment type="caution">
    <text evidence="5">The sequence shown here is derived from an EMBL/GenBank/DDBJ whole genome shotgun (WGS) entry which is preliminary data.</text>
</comment>
<reference evidence="6" key="1">
    <citation type="submission" date="2019-06" db="EMBL/GenBank/DDBJ databases">
        <authorList>
            <person name="Broberg M."/>
        </authorList>
    </citation>
    <scope>NUCLEOTIDE SEQUENCE [LARGE SCALE GENOMIC DNA]</scope>
</reference>
<dbReference type="EMBL" id="CABFNO020001273">
    <property type="protein sequence ID" value="CAG9976138.1"/>
    <property type="molecule type" value="Genomic_DNA"/>
</dbReference>
<evidence type="ECO:0000256" key="2">
    <source>
        <dbReference type="ARBA" id="ARBA00023242"/>
    </source>
</evidence>
<sequence>MMERPLRVPEQENDGGACWACLQHKRACDRALPWCNVCSEQGIKCTGYEVRLSWPDDIIAKKRQRSDQIHHRRQSTSKSTHQSPSSTTSSTHSTKRAMPSVISALNLPAEQSFYMQHFLQNIARIALAIDHQGNGYRSLLPMALAEPAVLNAALAVAASHHSRWQHTGDDVSRKYLGLACKALRNRFIDPKLRNSPVTLASMLLLVSYEVFSGSSRWKGHYDAIRGWIRGRQSSKDLDSFLMNWVCLIDTQSALNLGTSTMPELDEWMSAAPNNQGYTVDSLFGCSSQLPKLMSAASRLYVASKQDLVDEDDIRYQADDLQKRIRSTQLPEDSPIKVGLACTNASHEFSTTVGMERDELRRRATATAEIFRHASHIYVYRISHGPMEPLSPEAQESLETALTLLTRVPDALGPGANLGWCLVVLGAELDLEEQREYINSRWAGMHLLGIYNTKNGQSILNEVWNRRDLVSSGFADPERWQDTMQRIGQSQILV</sequence>
<dbReference type="Pfam" id="PF00172">
    <property type="entry name" value="Zn_clus"/>
    <property type="match status" value="1"/>
</dbReference>
<proteinExistence type="predicted"/>
<dbReference type="Gene3D" id="4.10.240.10">
    <property type="entry name" value="Zn(2)-C6 fungal-type DNA-binding domain"/>
    <property type="match status" value="1"/>
</dbReference>
<feature type="domain" description="Zn(2)-C6 fungal-type" evidence="4">
    <location>
        <begin position="17"/>
        <end position="54"/>
    </location>
</feature>
<dbReference type="Proteomes" id="UP000754883">
    <property type="component" value="Unassembled WGS sequence"/>
</dbReference>
<evidence type="ECO:0000313" key="6">
    <source>
        <dbReference type="Proteomes" id="UP000754883"/>
    </source>
</evidence>
<keyword evidence="6" id="KW-1185">Reference proteome</keyword>
<feature type="region of interest" description="Disordered" evidence="3">
    <location>
        <begin position="62"/>
        <end position="97"/>
    </location>
</feature>
<name>A0A9N9XVN5_9HYPO</name>
<evidence type="ECO:0000256" key="1">
    <source>
        <dbReference type="ARBA" id="ARBA00004123"/>
    </source>
</evidence>
<dbReference type="GO" id="GO:0008270">
    <property type="term" value="F:zinc ion binding"/>
    <property type="evidence" value="ECO:0007669"/>
    <property type="project" value="InterPro"/>
</dbReference>
<evidence type="ECO:0000259" key="4">
    <source>
        <dbReference type="Pfam" id="PF00172"/>
    </source>
</evidence>
<gene>
    <name evidence="5" type="ORF">CBYS24578_00014070</name>
</gene>
<reference evidence="5 6" key="2">
    <citation type="submission" date="2021-10" db="EMBL/GenBank/DDBJ databases">
        <authorList>
            <person name="Piombo E."/>
        </authorList>
    </citation>
    <scope>NUCLEOTIDE SEQUENCE [LARGE SCALE GENOMIC DNA]</scope>
</reference>
<evidence type="ECO:0000313" key="5">
    <source>
        <dbReference type="EMBL" id="CAG9976138.1"/>
    </source>
</evidence>
<feature type="compositionally biased region" description="Low complexity" evidence="3">
    <location>
        <begin position="76"/>
        <end position="92"/>
    </location>
</feature>
<dbReference type="Pfam" id="PF11951">
    <property type="entry name" value="Fungal_trans_2"/>
    <property type="match status" value="1"/>
</dbReference>
<dbReference type="GO" id="GO:0000976">
    <property type="term" value="F:transcription cis-regulatory region binding"/>
    <property type="evidence" value="ECO:0007669"/>
    <property type="project" value="TreeGrafter"/>
</dbReference>
<dbReference type="GO" id="GO:0000981">
    <property type="term" value="F:DNA-binding transcription factor activity, RNA polymerase II-specific"/>
    <property type="evidence" value="ECO:0007669"/>
    <property type="project" value="InterPro"/>
</dbReference>
<dbReference type="InterPro" id="IPR001138">
    <property type="entry name" value="Zn2Cys6_DnaBD"/>
</dbReference>
<organism evidence="5 6">
    <name type="scientific">Clonostachys byssicola</name>
    <dbReference type="NCBI Taxonomy" id="160290"/>
    <lineage>
        <taxon>Eukaryota</taxon>
        <taxon>Fungi</taxon>
        <taxon>Dikarya</taxon>
        <taxon>Ascomycota</taxon>
        <taxon>Pezizomycotina</taxon>
        <taxon>Sordariomycetes</taxon>
        <taxon>Hypocreomycetidae</taxon>
        <taxon>Hypocreales</taxon>
        <taxon>Bionectriaceae</taxon>
        <taxon>Clonostachys</taxon>
    </lineage>
</organism>
<dbReference type="OrthoDB" id="6730379at2759"/>
<dbReference type="InterPro" id="IPR036864">
    <property type="entry name" value="Zn2-C6_fun-type_DNA-bd_sf"/>
</dbReference>
<dbReference type="SUPFAM" id="SSF57701">
    <property type="entry name" value="Zn2/Cys6 DNA-binding domain"/>
    <property type="match status" value="1"/>
</dbReference>
<keyword evidence="2" id="KW-0539">Nucleus</keyword>
<dbReference type="CDD" id="cd00067">
    <property type="entry name" value="GAL4"/>
    <property type="match status" value="1"/>
</dbReference>
<dbReference type="GO" id="GO:0045944">
    <property type="term" value="P:positive regulation of transcription by RNA polymerase II"/>
    <property type="evidence" value="ECO:0007669"/>
    <property type="project" value="TreeGrafter"/>
</dbReference>
<accession>A0A9N9XVN5</accession>
<comment type="subcellular location">
    <subcellularLocation>
        <location evidence="1">Nucleus</location>
    </subcellularLocation>
</comment>